<dbReference type="PANTHER" id="PTHR30627">
    <property type="entry name" value="PEPTIDOGLYCAN D,D-TRANSPEPTIDASE"/>
    <property type="match status" value="1"/>
</dbReference>
<feature type="domain" description="Penicillin-binding protein transpeptidase" evidence="6">
    <location>
        <begin position="279"/>
        <end position="605"/>
    </location>
</feature>
<feature type="region of interest" description="Disordered" evidence="4">
    <location>
        <begin position="624"/>
        <end position="683"/>
    </location>
</feature>
<evidence type="ECO:0000259" key="6">
    <source>
        <dbReference type="Pfam" id="PF00905"/>
    </source>
</evidence>
<comment type="similarity">
    <text evidence="2">Belongs to the transpeptidase family.</text>
</comment>
<evidence type="ECO:0000256" key="2">
    <source>
        <dbReference type="ARBA" id="ARBA00007171"/>
    </source>
</evidence>
<comment type="subcellular location">
    <subcellularLocation>
        <location evidence="1">Membrane</location>
    </subcellularLocation>
</comment>
<dbReference type="Gene3D" id="3.40.710.10">
    <property type="entry name" value="DD-peptidase/beta-lactamase superfamily"/>
    <property type="match status" value="1"/>
</dbReference>
<dbReference type="EMBL" id="QRID01000004">
    <property type="protein sequence ID" value="RHG29515.1"/>
    <property type="molecule type" value="Genomic_DNA"/>
</dbReference>
<evidence type="ECO:0000256" key="3">
    <source>
        <dbReference type="ARBA" id="ARBA00023136"/>
    </source>
</evidence>
<feature type="domain" description="Penicillin-binding protein dimerisation" evidence="7">
    <location>
        <begin position="65"/>
        <end position="232"/>
    </location>
</feature>
<dbReference type="Proteomes" id="UP000284051">
    <property type="component" value="Unassembled WGS sequence"/>
</dbReference>
<name>A0A414T5R1_9FIRM</name>
<dbReference type="SUPFAM" id="SSF56519">
    <property type="entry name" value="Penicillin binding protein dimerisation domain"/>
    <property type="match status" value="1"/>
</dbReference>
<dbReference type="InterPro" id="IPR036138">
    <property type="entry name" value="PBP_dimer_sf"/>
</dbReference>
<dbReference type="Pfam" id="PF00905">
    <property type="entry name" value="Transpeptidase"/>
    <property type="match status" value="1"/>
</dbReference>
<dbReference type="InterPro" id="IPR050515">
    <property type="entry name" value="Beta-lactam/transpept"/>
</dbReference>
<protein>
    <submittedName>
        <fullName evidence="8">Penicillin-binding protein 2</fullName>
    </submittedName>
</protein>
<evidence type="ECO:0000259" key="7">
    <source>
        <dbReference type="Pfam" id="PF03717"/>
    </source>
</evidence>
<proteinExistence type="inferred from homology"/>
<sequence length="683" mass="75417">MAAKKRRKPWLKFPKRMQKKLIVMFSAIAVLLTGLIGRLMYIEYTSGDKYEKIVLSQQEYDSQTIPYQRGDIVDSKGTVLATSIAVYNVILDCSVMTSKDEYIEPTIQALASCFEDLDSNTLYGYAKDQKDSRYIVLKKKASYEEIQPFVEMQEAVDEKGKKVNPDIKGVWFEKEYQREYPYGALGSSIVGFTASGNVGVNGLEQYYNETLNGVDGREYGYLNTDNNFEKTIKAAKNGNTVVSTIDSHIQSVVEQKIADFNEAYTGNFREDEPGASHVGVLIMNPNNGDVLAMANYPNYDLSNPRDLSAYYTQEEIDAMDEDAQMDALNQLWQNFCTTYTYEPGSTAKPFTVAAGLETGKVSTGDSFYCDGYEHVGGHDIHCVNRSGHGMETLEQTLMNSCNDAMMQISYRLGSDIFTKYQQIFGFGQRTGIDLPGEARTDSLIYTADNMGPVDLATNAFGQNFNTTMIQLATAYCSLVNGGSLYQPYVVKRITDESGNTISEVTPTLLRETVSKSTSDALKQYMYSTVTGGTAVTAKVDGYSMGGKTGTAQKAGRDGVNYLVSFIGFAPVEDPQLVIYCVVDEPNVAEQFHSTYAQNIVREILEEVLPYMNIYRDEDTTGIHEGWGIKGEDEGDVGDVTAADVANSTAEESLDVPDTTDELPENTGEQPAEDIDPGSDEGQQ</sequence>
<gene>
    <name evidence="8" type="ORF">DW264_04780</name>
</gene>
<keyword evidence="5" id="KW-1133">Transmembrane helix</keyword>
<accession>A0A414T5R1</accession>
<dbReference type="GO" id="GO:0071555">
    <property type="term" value="P:cell wall organization"/>
    <property type="evidence" value="ECO:0007669"/>
    <property type="project" value="TreeGrafter"/>
</dbReference>
<evidence type="ECO:0000256" key="1">
    <source>
        <dbReference type="ARBA" id="ARBA00004370"/>
    </source>
</evidence>
<dbReference type="SUPFAM" id="SSF56601">
    <property type="entry name" value="beta-lactamase/transpeptidase-like"/>
    <property type="match status" value="1"/>
</dbReference>
<keyword evidence="5" id="KW-0812">Transmembrane</keyword>
<feature type="transmembrane region" description="Helical" evidence="5">
    <location>
        <begin position="21"/>
        <end position="41"/>
    </location>
</feature>
<reference evidence="8 9" key="1">
    <citation type="submission" date="2018-08" db="EMBL/GenBank/DDBJ databases">
        <title>A genome reference for cultivated species of the human gut microbiota.</title>
        <authorList>
            <person name="Zou Y."/>
            <person name="Xue W."/>
            <person name="Luo G."/>
        </authorList>
    </citation>
    <scope>NUCLEOTIDE SEQUENCE [LARGE SCALE GENOMIC DNA]</scope>
    <source>
        <strain evidence="8 9">AM22-21LB</strain>
    </source>
</reference>
<dbReference type="RefSeq" id="WP_118772116.1">
    <property type="nucleotide sequence ID" value="NZ_QRID01000004.1"/>
</dbReference>
<dbReference type="GO" id="GO:0008658">
    <property type="term" value="F:penicillin binding"/>
    <property type="evidence" value="ECO:0007669"/>
    <property type="project" value="InterPro"/>
</dbReference>
<feature type="compositionally biased region" description="Acidic residues" evidence="4">
    <location>
        <begin position="670"/>
        <end position="683"/>
    </location>
</feature>
<feature type="compositionally biased region" description="Acidic residues" evidence="4">
    <location>
        <begin position="651"/>
        <end position="663"/>
    </location>
</feature>
<dbReference type="Pfam" id="PF03717">
    <property type="entry name" value="PBP_dimer"/>
    <property type="match status" value="1"/>
</dbReference>
<evidence type="ECO:0000313" key="8">
    <source>
        <dbReference type="EMBL" id="RHG29515.1"/>
    </source>
</evidence>
<dbReference type="AlphaFoldDB" id="A0A414T5R1"/>
<evidence type="ECO:0000256" key="5">
    <source>
        <dbReference type="SAM" id="Phobius"/>
    </source>
</evidence>
<comment type="caution">
    <text evidence="8">The sequence shown here is derived from an EMBL/GenBank/DDBJ whole genome shotgun (WGS) entry which is preliminary data.</text>
</comment>
<dbReference type="Gene3D" id="3.90.1310.10">
    <property type="entry name" value="Penicillin-binding protein 2a (Domain 2)"/>
    <property type="match status" value="1"/>
</dbReference>
<dbReference type="InterPro" id="IPR005311">
    <property type="entry name" value="PBP_dimer"/>
</dbReference>
<dbReference type="InterPro" id="IPR012338">
    <property type="entry name" value="Beta-lactam/transpept-like"/>
</dbReference>
<evidence type="ECO:0000256" key="4">
    <source>
        <dbReference type="SAM" id="MobiDB-lite"/>
    </source>
</evidence>
<dbReference type="GO" id="GO:0005886">
    <property type="term" value="C:plasma membrane"/>
    <property type="evidence" value="ECO:0007669"/>
    <property type="project" value="TreeGrafter"/>
</dbReference>
<evidence type="ECO:0000313" key="9">
    <source>
        <dbReference type="Proteomes" id="UP000284051"/>
    </source>
</evidence>
<keyword evidence="3 5" id="KW-0472">Membrane</keyword>
<organism evidence="8 9">
    <name type="scientific">Roseburia intestinalis</name>
    <dbReference type="NCBI Taxonomy" id="166486"/>
    <lineage>
        <taxon>Bacteria</taxon>
        <taxon>Bacillati</taxon>
        <taxon>Bacillota</taxon>
        <taxon>Clostridia</taxon>
        <taxon>Lachnospirales</taxon>
        <taxon>Lachnospiraceae</taxon>
        <taxon>Roseburia</taxon>
    </lineage>
</organism>
<dbReference type="InterPro" id="IPR001460">
    <property type="entry name" value="PCN-bd_Tpept"/>
</dbReference>